<evidence type="ECO:0000313" key="2">
    <source>
        <dbReference type="EMBL" id="EGT35129.1"/>
    </source>
</evidence>
<keyword evidence="3" id="KW-1185">Reference proteome</keyword>
<keyword evidence="1" id="KW-0732">Signal</keyword>
<evidence type="ECO:0000313" key="3">
    <source>
        <dbReference type="Proteomes" id="UP000008068"/>
    </source>
</evidence>
<evidence type="ECO:0000256" key="1">
    <source>
        <dbReference type="SAM" id="SignalP"/>
    </source>
</evidence>
<name>G0NP85_CAEBE</name>
<dbReference type="AlphaFoldDB" id="G0NP85"/>
<dbReference type="InParanoid" id="G0NP85"/>
<dbReference type="Proteomes" id="UP000008068">
    <property type="component" value="Unassembled WGS sequence"/>
</dbReference>
<sequence>MRILYLPIFLFRFFRRSVAGQVNEKKAPSAYENRFALTENFQN</sequence>
<proteinExistence type="predicted"/>
<protein>
    <submittedName>
        <fullName evidence="2">Uncharacterized protein</fullName>
    </submittedName>
</protein>
<accession>G0NP85</accession>
<dbReference type="HOGENOM" id="CLU_3242633_0_0_1"/>
<feature type="chain" id="PRO_5003405493" evidence="1">
    <location>
        <begin position="20"/>
        <end position="43"/>
    </location>
</feature>
<reference evidence="3" key="1">
    <citation type="submission" date="2011-07" db="EMBL/GenBank/DDBJ databases">
        <authorList>
            <consortium name="Caenorhabditis brenneri Sequencing and Analysis Consortium"/>
            <person name="Wilson R.K."/>
        </authorList>
    </citation>
    <scope>NUCLEOTIDE SEQUENCE [LARGE SCALE GENOMIC DNA]</scope>
    <source>
        <strain evidence="3">PB2801</strain>
    </source>
</reference>
<feature type="signal peptide" evidence="1">
    <location>
        <begin position="1"/>
        <end position="19"/>
    </location>
</feature>
<dbReference type="EMBL" id="GL379919">
    <property type="protein sequence ID" value="EGT35129.1"/>
    <property type="molecule type" value="Genomic_DNA"/>
</dbReference>
<organism evidence="3">
    <name type="scientific">Caenorhabditis brenneri</name>
    <name type="common">Nematode worm</name>
    <dbReference type="NCBI Taxonomy" id="135651"/>
    <lineage>
        <taxon>Eukaryota</taxon>
        <taxon>Metazoa</taxon>
        <taxon>Ecdysozoa</taxon>
        <taxon>Nematoda</taxon>
        <taxon>Chromadorea</taxon>
        <taxon>Rhabditida</taxon>
        <taxon>Rhabditina</taxon>
        <taxon>Rhabditomorpha</taxon>
        <taxon>Rhabditoidea</taxon>
        <taxon>Rhabditidae</taxon>
        <taxon>Peloderinae</taxon>
        <taxon>Caenorhabditis</taxon>
    </lineage>
</organism>
<gene>
    <name evidence="2" type="ORF">CAEBREN_02545</name>
</gene>